<evidence type="ECO:0000256" key="2">
    <source>
        <dbReference type="ARBA" id="ARBA00022723"/>
    </source>
</evidence>
<dbReference type="SMART" id="SM00355">
    <property type="entry name" value="ZnF_C2H2"/>
    <property type="match status" value="8"/>
</dbReference>
<keyword evidence="4 7" id="KW-0863">Zinc-finger</keyword>
<feature type="region of interest" description="Disordered" evidence="8">
    <location>
        <begin position="209"/>
        <end position="239"/>
    </location>
</feature>
<keyword evidence="2" id="KW-0479">Metal-binding</keyword>
<proteinExistence type="predicted"/>
<evidence type="ECO:0000256" key="7">
    <source>
        <dbReference type="PROSITE-ProRule" id="PRU00042"/>
    </source>
</evidence>
<reference evidence="11" key="1">
    <citation type="submission" date="2025-08" db="UniProtKB">
        <authorList>
            <consortium name="RefSeq"/>
        </authorList>
    </citation>
    <scope>IDENTIFICATION</scope>
    <source>
        <strain evidence="11">Aabys</strain>
        <tissue evidence="11">Whole body</tissue>
    </source>
</reference>
<evidence type="ECO:0000313" key="10">
    <source>
        <dbReference type="Proteomes" id="UP001652621"/>
    </source>
</evidence>
<name>A0A9J7D192_MUSDO</name>
<dbReference type="InterPro" id="IPR013087">
    <property type="entry name" value="Znf_C2H2_type"/>
</dbReference>
<gene>
    <name evidence="11" type="primary">LOC101889552</name>
</gene>
<dbReference type="PROSITE" id="PS00028">
    <property type="entry name" value="ZINC_FINGER_C2H2_1"/>
    <property type="match status" value="7"/>
</dbReference>
<dbReference type="VEuPathDB" id="VectorBase:MDOA008920"/>
<feature type="domain" description="C2H2-type" evidence="9">
    <location>
        <begin position="379"/>
        <end position="406"/>
    </location>
</feature>
<comment type="subcellular location">
    <subcellularLocation>
        <location evidence="1">Nucleus</location>
    </subcellularLocation>
</comment>
<feature type="domain" description="C2H2-type" evidence="9">
    <location>
        <begin position="521"/>
        <end position="548"/>
    </location>
</feature>
<keyword evidence="5" id="KW-0862">Zinc</keyword>
<feature type="domain" description="C2H2-type" evidence="9">
    <location>
        <begin position="465"/>
        <end position="492"/>
    </location>
</feature>
<dbReference type="VEuPathDB" id="VectorBase:MDOMA2_003693"/>
<dbReference type="PANTHER" id="PTHR24390:SF79">
    <property type="entry name" value="ASPARAGINE-RICH ZINC FINGER PROTEIN AZF1"/>
    <property type="match status" value="1"/>
</dbReference>
<keyword evidence="6" id="KW-0539">Nucleus</keyword>
<dbReference type="SUPFAM" id="SSF57667">
    <property type="entry name" value="beta-beta-alpha zinc fingers"/>
    <property type="match status" value="5"/>
</dbReference>
<keyword evidence="10" id="KW-1185">Reference proteome</keyword>
<dbReference type="Gene3D" id="3.30.160.60">
    <property type="entry name" value="Classic Zinc Finger"/>
    <property type="match status" value="7"/>
</dbReference>
<dbReference type="Pfam" id="PF13894">
    <property type="entry name" value="zf-C2H2_4"/>
    <property type="match status" value="1"/>
</dbReference>
<evidence type="ECO:0000256" key="3">
    <source>
        <dbReference type="ARBA" id="ARBA00022737"/>
    </source>
</evidence>
<feature type="compositionally biased region" description="Low complexity" evidence="8">
    <location>
        <begin position="68"/>
        <end position="84"/>
    </location>
</feature>
<evidence type="ECO:0000256" key="5">
    <source>
        <dbReference type="ARBA" id="ARBA00022833"/>
    </source>
</evidence>
<dbReference type="eggNOG" id="KOG1721">
    <property type="taxonomic scope" value="Eukaryota"/>
</dbReference>
<protein>
    <submittedName>
        <fullName evidence="11">Zinc finger and BTB domain-containing protein 24</fullName>
    </submittedName>
</protein>
<feature type="compositionally biased region" description="Low complexity" evidence="8">
    <location>
        <begin position="228"/>
        <end position="239"/>
    </location>
</feature>
<dbReference type="InterPro" id="IPR036236">
    <property type="entry name" value="Znf_C2H2_sf"/>
</dbReference>
<feature type="domain" description="C2H2-type" evidence="9">
    <location>
        <begin position="352"/>
        <end position="379"/>
    </location>
</feature>
<evidence type="ECO:0000256" key="1">
    <source>
        <dbReference type="ARBA" id="ARBA00004123"/>
    </source>
</evidence>
<dbReference type="PANTHER" id="PTHR24390">
    <property type="entry name" value="ZINC FINGER PROTEIN"/>
    <property type="match status" value="1"/>
</dbReference>
<dbReference type="Proteomes" id="UP001652621">
    <property type="component" value="Unplaced"/>
</dbReference>
<feature type="region of interest" description="Disordered" evidence="8">
    <location>
        <begin position="59"/>
        <end position="91"/>
    </location>
</feature>
<feature type="domain" description="C2H2-type" evidence="9">
    <location>
        <begin position="437"/>
        <end position="464"/>
    </location>
</feature>
<feature type="domain" description="C2H2-type" evidence="9">
    <location>
        <begin position="549"/>
        <end position="584"/>
    </location>
</feature>
<dbReference type="RefSeq" id="XP_005189316.2">
    <property type="nucleotide sequence ID" value="XM_005189259.2"/>
</dbReference>
<dbReference type="PROSITE" id="PS50157">
    <property type="entry name" value="ZINC_FINGER_C2H2_2"/>
    <property type="match status" value="8"/>
</dbReference>
<feature type="domain" description="C2H2-type" evidence="9">
    <location>
        <begin position="409"/>
        <end position="436"/>
    </location>
</feature>
<evidence type="ECO:0000256" key="4">
    <source>
        <dbReference type="ARBA" id="ARBA00022771"/>
    </source>
</evidence>
<dbReference type="OrthoDB" id="6077919at2759"/>
<sequence>MHELRMGYKQSLLQRLQQFEMSAYQKSETQAMKNETDGNTPAAGAVGVNVTDFSIQRILGDSPEKPKPSQSPQTSSSSLTQDTPPSSPKLYAPVATKASLSAVTDILDLSKTKATGTNLSANNPNSGMDFPYGTPNFSYPAIHSNILAAVAAQKFYAQFLPHMFSAGPATPAVMAGLYNQIPQLQRSPVSVPSSTSYQKRYFAPYVLNNNNAQKSNPTQSPLTPPTPTSLTTQSTTHCQPATATTTPTKYLCSRLDCAECLDTYYKAPHTNAVGYAYKSPILSPTASTISSSSSYHSKVQKDVLLSSSNISLTSVTNIHLNAGKATVAASTHMASLFESRGTISNNSEEISYKCRICDKVFGCSQTLQAHEKTHKSPRYECTDCGKGFSQLRNYKYHLSVHRGTKEFAAECPECGKTFNDKGYLSSHMKIHRNKKEYECPYCPKSFNQRVAFNMHVRIHTGVKPHKCAECGKRFSRKMLLKQHMRTHSGEKPYQCSVCGKSFADRSNMTLHHRLHSGIKPFNCPICPKAFTKKHHLKTHLNYHTGCKPYVCPHPNCNQAFTQSSNMRTHAKKCQYRPLQMTQFPAAAVASSGSSTMASGGSMASAIDVKSSISVASSSSMAGQQSLLLNTISRLPSTAGGSSSHSLYRGVNGPISSSSLSTTSHNTASNIPYIPPTTLSAGIRMLSTVHSSVALPSGAATTTAATISTGFPPAQQPLLSTLRPF</sequence>
<dbReference type="GeneID" id="101889552"/>
<evidence type="ECO:0000259" key="9">
    <source>
        <dbReference type="PROSITE" id="PS50157"/>
    </source>
</evidence>
<evidence type="ECO:0000256" key="6">
    <source>
        <dbReference type="ARBA" id="ARBA00023242"/>
    </source>
</evidence>
<accession>A0A9J7D192</accession>
<keyword evidence="3" id="KW-0677">Repeat</keyword>
<dbReference type="Pfam" id="PF00096">
    <property type="entry name" value="zf-C2H2"/>
    <property type="match status" value="6"/>
</dbReference>
<feature type="domain" description="C2H2-type" evidence="9">
    <location>
        <begin position="493"/>
        <end position="520"/>
    </location>
</feature>
<evidence type="ECO:0000313" key="11">
    <source>
        <dbReference type="RefSeq" id="XP_005189316.2"/>
    </source>
</evidence>
<evidence type="ECO:0000256" key="8">
    <source>
        <dbReference type="SAM" id="MobiDB-lite"/>
    </source>
</evidence>
<organism evidence="10 11">
    <name type="scientific">Musca domestica</name>
    <name type="common">House fly</name>
    <dbReference type="NCBI Taxonomy" id="7370"/>
    <lineage>
        <taxon>Eukaryota</taxon>
        <taxon>Metazoa</taxon>
        <taxon>Ecdysozoa</taxon>
        <taxon>Arthropoda</taxon>
        <taxon>Hexapoda</taxon>
        <taxon>Insecta</taxon>
        <taxon>Pterygota</taxon>
        <taxon>Neoptera</taxon>
        <taxon>Endopterygota</taxon>
        <taxon>Diptera</taxon>
        <taxon>Brachycera</taxon>
        <taxon>Muscomorpha</taxon>
        <taxon>Muscoidea</taxon>
        <taxon>Muscidae</taxon>
        <taxon>Musca</taxon>
    </lineage>
</organism>